<evidence type="ECO:0000313" key="2">
    <source>
        <dbReference type="Proteomes" id="UP000192927"/>
    </source>
</evidence>
<dbReference type="Proteomes" id="UP000192927">
    <property type="component" value="Unassembled WGS sequence"/>
</dbReference>
<protein>
    <submittedName>
        <fullName evidence="1">Tetratricopeptide-like helical domain</fullName>
    </submittedName>
</protein>
<organism evidence="1 2">
    <name type="scientific">Lasallia pustulata</name>
    <dbReference type="NCBI Taxonomy" id="136370"/>
    <lineage>
        <taxon>Eukaryota</taxon>
        <taxon>Fungi</taxon>
        <taxon>Dikarya</taxon>
        <taxon>Ascomycota</taxon>
        <taxon>Pezizomycotina</taxon>
        <taxon>Lecanoromycetes</taxon>
        <taxon>OSLEUM clade</taxon>
        <taxon>Umbilicariomycetidae</taxon>
        <taxon>Umbilicariales</taxon>
        <taxon>Umbilicariaceae</taxon>
        <taxon>Lasallia</taxon>
    </lineage>
</organism>
<dbReference type="Gene3D" id="1.25.40.10">
    <property type="entry name" value="Tetratricopeptide repeat domain"/>
    <property type="match status" value="1"/>
</dbReference>
<dbReference type="Pfam" id="PF13424">
    <property type="entry name" value="TPR_12"/>
    <property type="match status" value="2"/>
</dbReference>
<accession>A0A1W5CTI0</accession>
<dbReference type="PANTHER" id="PTHR46082:SF6">
    <property type="entry name" value="AAA+ ATPASE DOMAIN-CONTAINING PROTEIN-RELATED"/>
    <property type="match status" value="1"/>
</dbReference>
<keyword evidence="2" id="KW-1185">Reference proteome</keyword>
<dbReference type="SUPFAM" id="SSF48452">
    <property type="entry name" value="TPR-like"/>
    <property type="match status" value="1"/>
</dbReference>
<proteinExistence type="predicted"/>
<dbReference type="EMBL" id="FWEW01000197">
    <property type="protein sequence ID" value="SLM33969.1"/>
    <property type="molecule type" value="Genomic_DNA"/>
</dbReference>
<dbReference type="PANTHER" id="PTHR46082">
    <property type="entry name" value="ATP/GTP-BINDING PROTEIN-RELATED"/>
    <property type="match status" value="1"/>
</dbReference>
<name>A0A1W5CTI0_9LECA</name>
<reference evidence="2" key="1">
    <citation type="submission" date="2017-03" db="EMBL/GenBank/DDBJ databases">
        <authorList>
            <person name="Sharma R."/>
            <person name="Thines M."/>
        </authorList>
    </citation>
    <scope>NUCLEOTIDE SEQUENCE [LARGE SCALE GENOMIC DNA]</scope>
</reference>
<evidence type="ECO:0000313" key="1">
    <source>
        <dbReference type="EMBL" id="SLM33969.1"/>
    </source>
</evidence>
<dbReference type="AlphaFoldDB" id="A0A1W5CTI0"/>
<dbReference type="InterPro" id="IPR011990">
    <property type="entry name" value="TPR-like_helical_dom_sf"/>
</dbReference>
<sequence length="259" mass="29571">MFNLGRTYLHLGQPEKCQELLVAVVNKRRRFFGPNHPDTLMARNELGMSYCAQKRFAVAEILVRNVLETRKRILGEEHSYALWSINDVLKVICDRGQPAEAAKMLEDIIPVVSRTLGESHIGMSMTKSNLARAYIRLKRWKEAAELLKVIIPAIPSSYPDWFHAMSSYVEARIYLGELAEAEKDCSAMLDRITIQKALTLDNPRTVVIAEQLLKIYCAQARYSEISALKKRFPAMNENVDQLPHFDIIPVRRELEGAKT</sequence>
<dbReference type="InterPro" id="IPR053137">
    <property type="entry name" value="NLR-like"/>
</dbReference>